<dbReference type="PROSITE" id="PS51387">
    <property type="entry name" value="FAD_PCMH"/>
    <property type="match status" value="1"/>
</dbReference>
<evidence type="ECO:0000256" key="5">
    <source>
        <dbReference type="SAM" id="MobiDB-lite"/>
    </source>
</evidence>
<dbReference type="GO" id="GO:1903457">
    <property type="term" value="P:lactate catabolic process"/>
    <property type="evidence" value="ECO:0007669"/>
    <property type="project" value="TreeGrafter"/>
</dbReference>
<dbReference type="GO" id="GO:0004458">
    <property type="term" value="F:D-lactate dehydrogenase (cytochrome) activity"/>
    <property type="evidence" value="ECO:0007669"/>
    <property type="project" value="TreeGrafter"/>
</dbReference>
<evidence type="ECO:0000256" key="3">
    <source>
        <dbReference type="ARBA" id="ARBA00022827"/>
    </source>
</evidence>
<accession>A0A0K2SGJ4</accession>
<organism evidence="7 8">
    <name type="scientific">Limnochorda pilosa</name>
    <dbReference type="NCBI Taxonomy" id="1555112"/>
    <lineage>
        <taxon>Bacteria</taxon>
        <taxon>Bacillati</taxon>
        <taxon>Bacillota</taxon>
        <taxon>Limnochordia</taxon>
        <taxon>Limnochordales</taxon>
        <taxon>Limnochordaceae</taxon>
        <taxon>Limnochorda</taxon>
    </lineage>
</organism>
<dbReference type="InterPro" id="IPR016164">
    <property type="entry name" value="FAD-linked_Oxase-like_C"/>
</dbReference>
<dbReference type="GO" id="GO:0008720">
    <property type="term" value="F:D-lactate dehydrogenase (NAD+) activity"/>
    <property type="evidence" value="ECO:0007669"/>
    <property type="project" value="TreeGrafter"/>
</dbReference>
<comment type="similarity">
    <text evidence="1">Belongs to the FAD-binding oxidoreductase/transferase type 4 family.</text>
</comment>
<dbReference type="InterPro" id="IPR036318">
    <property type="entry name" value="FAD-bd_PCMH-like_sf"/>
</dbReference>
<dbReference type="PANTHER" id="PTHR11748:SF111">
    <property type="entry name" value="D-LACTATE DEHYDROGENASE, MITOCHONDRIAL-RELATED"/>
    <property type="match status" value="1"/>
</dbReference>
<dbReference type="SUPFAM" id="SSF55103">
    <property type="entry name" value="FAD-linked oxidases, C-terminal domain"/>
    <property type="match status" value="1"/>
</dbReference>
<evidence type="ECO:0000256" key="2">
    <source>
        <dbReference type="ARBA" id="ARBA00022630"/>
    </source>
</evidence>
<dbReference type="RefSeq" id="WP_068132917.1">
    <property type="nucleotide sequence ID" value="NZ_AP014924.1"/>
</dbReference>
<protein>
    <recommendedName>
        <fullName evidence="6">FAD-binding PCMH-type domain-containing protein</fullName>
    </recommendedName>
</protein>
<gene>
    <name evidence="7" type="ORF">LIP_0112</name>
</gene>
<keyword evidence="3" id="KW-0274">FAD</keyword>
<dbReference type="PANTHER" id="PTHR11748">
    <property type="entry name" value="D-LACTATE DEHYDROGENASE"/>
    <property type="match status" value="1"/>
</dbReference>
<evidence type="ECO:0000313" key="8">
    <source>
        <dbReference type="Proteomes" id="UP000065807"/>
    </source>
</evidence>
<reference evidence="8" key="1">
    <citation type="submission" date="2015-07" db="EMBL/GenBank/DDBJ databases">
        <title>Complete genome sequence and phylogenetic analysis of Limnochorda pilosa.</title>
        <authorList>
            <person name="Watanabe M."/>
            <person name="Kojima H."/>
            <person name="Fukui M."/>
        </authorList>
    </citation>
    <scope>NUCLEOTIDE SEQUENCE [LARGE SCALE GENOMIC DNA]</scope>
    <source>
        <strain evidence="8">HC45</strain>
    </source>
</reference>
<feature type="region of interest" description="Disordered" evidence="5">
    <location>
        <begin position="458"/>
        <end position="478"/>
    </location>
</feature>
<reference evidence="8" key="2">
    <citation type="journal article" date="2016" name="Int. J. Syst. Evol. Microbiol.">
        <title>Complete genome sequence and cell structure of Limnochorda pilosa, a Gram-negative spore-former within the phylum Firmicutes.</title>
        <authorList>
            <person name="Watanabe M."/>
            <person name="Kojima H."/>
            <person name="Fukui M."/>
        </authorList>
    </citation>
    <scope>NUCLEOTIDE SEQUENCE [LARGE SCALE GENOMIC DNA]</scope>
    <source>
        <strain evidence="8">HC45</strain>
    </source>
</reference>
<dbReference type="STRING" id="1555112.LIP_0112"/>
<keyword evidence="4" id="KW-0560">Oxidoreductase</keyword>
<evidence type="ECO:0000256" key="1">
    <source>
        <dbReference type="ARBA" id="ARBA00008000"/>
    </source>
</evidence>
<keyword evidence="8" id="KW-1185">Reference proteome</keyword>
<dbReference type="OrthoDB" id="5241828at2"/>
<dbReference type="Pfam" id="PF01565">
    <property type="entry name" value="FAD_binding_4"/>
    <property type="match status" value="1"/>
</dbReference>
<keyword evidence="2" id="KW-0285">Flavoprotein</keyword>
<evidence type="ECO:0000259" key="6">
    <source>
        <dbReference type="PROSITE" id="PS51387"/>
    </source>
</evidence>
<dbReference type="Proteomes" id="UP000065807">
    <property type="component" value="Chromosome"/>
</dbReference>
<dbReference type="InterPro" id="IPR016169">
    <property type="entry name" value="FAD-bd_PCMH_sub2"/>
</dbReference>
<dbReference type="GO" id="GO:0071949">
    <property type="term" value="F:FAD binding"/>
    <property type="evidence" value="ECO:0007669"/>
    <property type="project" value="InterPro"/>
</dbReference>
<feature type="compositionally biased region" description="Basic and acidic residues" evidence="5">
    <location>
        <begin position="466"/>
        <end position="478"/>
    </location>
</feature>
<evidence type="ECO:0000256" key="4">
    <source>
        <dbReference type="ARBA" id="ARBA00023002"/>
    </source>
</evidence>
<dbReference type="InterPro" id="IPR006094">
    <property type="entry name" value="Oxid_FAD_bind_N"/>
</dbReference>
<dbReference type="EMBL" id="AP014924">
    <property type="protein sequence ID" value="BAS25969.1"/>
    <property type="molecule type" value="Genomic_DNA"/>
</dbReference>
<evidence type="ECO:0000313" key="7">
    <source>
        <dbReference type="EMBL" id="BAS25969.1"/>
    </source>
</evidence>
<proteinExistence type="inferred from homology"/>
<dbReference type="SUPFAM" id="SSF56176">
    <property type="entry name" value="FAD-binding/transporter-associated domain-like"/>
    <property type="match status" value="1"/>
</dbReference>
<name>A0A0K2SGJ4_LIMPI</name>
<dbReference type="AlphaFoldDB" id="A0A0K2SGJ4"/>
<dbReference type="Gene3D" id="3.30.465.10">
    <property type="match status" value="1"/>
</dbReference>
<sequence length="478" mass="51792">MHWRERLQALFGERAQFQGDVLSEHGRDGGASAGFGPFLHTRPSAVVWPESAGEVIELVRIAAEAGVPLVPRGGATSPWGGALPVRGGIAVNFSRMARVLEVDPTTQTVTVEPGVTWNRVEEALLAHSLALRLLPTSAPRSTVGGWVAEDGAGLGSYQYGYLHSNLQSVEMVTATGETLRSAGNDLRLVCGLEGITGLITRVTLKVAREAPLSVWALAYLSQAELIRALHLVFDSDWPLWHVAFRNAEASNEAPVGANRHGFADDMGILVLMSRDPDRHALDAQVDALARFTGGRVLAPHQAVAEWDDRFAAMESSLVIPGALQRRLVLPRYGLTPLVEDLAELQHPVALQGVGVMGEEVAVHAFAPSFLSRRQAERALATLEERVGRYGGHPYSIGLLRAHEAARILGPRQMRELIAWKKRYDPRHLLNPGKVLPSPGISWRVRAALAWSHVVGTPGPAAVPSRPEGERVRPETRVS</sequence>
<dbReference type="InterPro" id="IPR016166">
    <property type="entry name" value="FAD-bd_PCMH"/>
</dbReference>
<feature type="domain" description="FAD-binding PCMH-type" evidence="6">
    <location>
        <begin position="39"/>
        <end position="209"/>
    </location>
</feature>
<dbReference type="KEGG" id="lpil:LIP_0112"/>